<keyword evidence="1" id="KW-0732">Signal</keyword>
<evidence type="ECO:0000313" key="3">
    <source>
        <dbReference type="EMBL" id="KAG9235920.1"/>
    </source>
</evidence>
<evidence type="ECO:0000256" key="1">
    <source>
        <dbReference type="SAM" id="SignalP"/>
    </source>
</evidence>
<dbReference type="PANTHER" id="PTHR38248">
    <property type="entry name" value="FUNK1 6"/>
    <property type="match status" value="1"/>
</dbReference>
<dbReference type="Proteomes" id="UP000824998">
    <property type="component" value="Unassembled WGS sequence"/>
</dbReference>
<dbReference type="PANTHER" id="PTHR38248:SF2">
    <property type="entry name" value="FUNK1 11"/>
    <property type="match status" value="1"/>
</dbReference>
<dbReference type="InterPro" id="IPR040976">
    <property type="entry name" value="Pkinase_fungal"/>
</dbReference>
<dbReference type="EMBL" id="MU251419">
    <property type="protein sequence ID" value="KAG9235920.1"/>
    <property type="molecule type" value="Genomic_DNA"/>
</dbReference>
<proteinExistence type="predicted"/>
<feature type="domain" description="Fungal-type protein kinase" evidence="2">
    <location>
        <begin position="22"/>
        <end position="80"/>
    </location>
</feature>
<evidence type="ECO:0000313" key="4">
    <source>
        <dbReference type="Proteomes" id="UP000824998"/>
    </source>
</evidence>
<dbReference type="Gene3D" id="1.10.510.10">
    <property type="entry name" value="Transferase(Phosphotransferase) domain 1"/>
    <property type="match status" value="1"/>
</dbReference>
<sequence length="202" mass="23435">MGRFFIGTFPKIIILLLKLLLRDPRGMLIDLDLAELDSPLSRASHRTVTIQFMAIEVLEDKGHTYRHDLESFFYVFIWMCIRHGHEDVADWEESTSRSQPNKRRVRPARNSILRGWYIGIYVEIANTKRGHMVGFEYITAEFAPGFSGLKGLTEELRNVLFSRRDLAFFTGTYRDRSIMYDGMINAFNKAISHLGKEEQANP</sequence>
<dbReference type="OrthoDB" id="3527946at2759"/>
<dbReference type="AlphaFoldDB" id="A0A9P8C725"/>
<evidence type="ECO:0000259" key="2">
    <source>
        <dbReference type="Pfam" id="PF17667"/>
    </source>
</evidence>
<organism evidence="3 4">
    <name type="scientific">Amylocarpus encephaloides</name>
    <dbReference type="NCBI Taxonomy" id="45428"/>
    <lineage>
        <taxon>Eukaryota</taxon>
        <taxon>Fungi</taxon>
        <taxon>Dikarya</taxon>
        <taxon>Ascomycota</taxon>
        <taxon>Pezizomycotina</taxon>
        <taxon>Leotiomycetes</taxon>
        <taxon>Helotiales</taxon>
        <taxon>Helotiales incertae sedis</taxon>
        <taxon>Amylocarpus</taxon>
    </lineage>
</organism>
<comment type="caution">
    <text evidence="3">The sequence shown here is derived from an EMBL/GenBank/DDBJ whole genome shotgun (WGS) entry which is preliminary data.</text>
</comment>
<keyword evidence="4" id="KW-1185">Reference proteome</keyword>
<feature type="chain" id="PRO_5040469943" description="Fungal-type protein kinase domain-containing protein" evidence="1">
    <location>
        <begin position="27"/>
        <end position="202"/>
    </location>
</feature>
<dbReference type="Pfam" id="PF17667">
    <property type="entry name" value="Pkinase_fungal"/>
    <property type="match status" value="1"/>
</dbReference>
<feature type="signal peptide" evidence="1">
    <location>
        <begin position="1"/>
        <end position="26"/>
    </location>
</feature>
<reference evidence="3" key="1">
    <citation type="journal article" date="2021" name="IMA Fungus">
        <title>Genomic characterization of three marine fungi, including Emericellopsis atlantica sp. nov. with signatures of a generalist lifestyle and marine biomass degradation.</title>
        <authorList>
            <person name="Hagestad O.C."/>
            <person name="Hou L."/>
            <person name="Andersen J.H."/>
            <person name="Hansen E.H."/>
            <person name="Altermark B."/>
            <person name="Li C."/>
            <person name="Kuhnert E."/>
            <person name="Cox R.J."/>
            <person name="Crous P.W."/>
            <person name="Spatafora J.W."/>
            <person name="Lail K."/>
            <person name="Amirebrahimi M."/>
            <person name="Lipzen A."/>
            <person name="Pangilinan J."/>
            <person name="Andreopoulos W."/>
            <person name="Hayes R.D."/>
            <person name="Ng V."/>
            <person name="Grigoriev I.V."/>
            <person name="Jackson S.A."/>
            <person name="Sutton T.D.S."/>
            <person name="Dobson A.D.W."/>
            <person name="Rama T."/>
        </authorList>
    </citation>
    <scope>NUCLEOTIDE SEQUENCE</scope>
    <source>
        <strain evidence="3">TRa018bII</strain>
    </source>
</reference>
<gene>
    <name evidence="3" type="ORF">BJ875DRAFT_527697</name>
</gene>
<accession>A0A9P8C725</accession>
<dbReference type="SUPFAM" id="SSF56112">
    <property type="entry name" value="Protein kinase-like (PK-like)"/>
    <property type="match status" value="1"/>
</dbReference>
<dbReference type="InterPro" id="IPR011009">
    <property type="entry name" value="Kinase-like_dom_sf"/>
</dbReference>
<protein>
    <recommendedName>
        <fullName evidence="2">Fungal-type protein kinase domain-containing protein</fullName>
    </recommendedName>
</protein>
<name>A0A9P8C725_9HELO</name>